<name>A0A9X3SSK3_9ACTN</name>
<dbReference type="RefSeq" id="WP_270113112.1">
    <property type="nucleotide sequence ID" value="NZ_JAPZVP010000034.1"/>
</dbReference>
<evidence type="ECO:0000313" key="3">
    <source>
        <dbReference type="Proteomes" id="UP001146067"/>
    </source>
</evidence>
<keyword evidence="1" id="KW-0175">Coiled coil</keyword>
<feature type="coiled-coil region" evidence="1">
    <location>
        <begin position="14"/>
        <end position="44"/>
    </location>
</feature>
<accession>A0A9X3SSK3</accession>
<dbReference type="Proteomes" id="UP001146067">
    <property type="component" value="Unassembled WGS sequence"/>
</dbReference>
<reference evidence="2" key="1">
    <citation type="submission" date="2022-12" db="EMBL/GenBank/DDBJ databases">
        <title>Gycomyces niveus sp.nov.,a novel actinomycete isolated from soil in Shouguan.</title>
        <authorList>
            <person name="Yang X."/>
        </authorList>
    </citation>
    <scope>NUCLEOTIDE SEQUENCE</scope>
    <source>
        <strain evidence="2">NEAU-A15</strain>
    </source>
</reference>
<proteinExistence type="predicted"/>
<dbReference type="SUPFAM" id="SSF82607">
    <property type="entry name" value="YbaB-like"/>
    <property type="match status" value="1"/>
</dbReference>
<organism evidence="2 3">
    <name type="scientific">Glycomyces luteolus</name>
    <dbReference type="NCBI Taxonomy" id="2670330"/>
    <lineage>
        <taxon>Bacteria</taxon>
        <taxon>Bacillati</taxon>
        <taxon>Actinomycetota</taxon>
        <taxon>Actinomycetes</taxon>
        <taxon>Glycomycetales</taxon>
        <taxon>Glycomycetaceae</taxon>
        <taxon>Glycomyces</taxon>
    </lineage>
</organism>
<sequence>MTDQPQRPNPNEMMARLEAMQRQAEETLRRYEGMQEQISAANIEVFSEDGLVCVKLDGNGGVAEIKIDEYAMRKRQSLAPTIIELVRLARIAHAEKSAEIARQFLGADPALAALLDRIAPERPN</sequence>
<dbReference type="InterPro" id="IPR004401">
    <property type="entry name" value="YbaB/EbfC"/>
</dbReference>
<dbReference type="Gene3D" id="3.30.1310.10">
    <property type="entry name" value="Nucleoid-associated protein YbaB-like domain"/>
    <property type="match status" value="1"/>
</dbReference>
<evidence type="ECO:0000256" key="1">
    <source>
        <dbReference type="SAM" id="Coils"/>
    </source>
</evidence>
<dbReference type="AlphaFoldDB" id="A0A9X3SSK3"/>
<comment type="caution">
    <text evidence="2">The sequence shown here is derived from an EMBL/GenBank/DDBJ whole genome shotgun (WGS) entry which is preliminary data.</text>
</comment>
<dbReference type="InterPro" id="IPR036894">
    <property type="entry name" value="YbaB-like_sf"/>
</dbReference>
<protein>
    <submittedName>
        <fullName evidence="2">YbaB/EbfC family nucleoid-associated protein</fullName>
    </submittedName>
</protein>
<keyword evidence="3" id="KW-1185">Reference proteome</keyword>
<dbReference type="GO" id="GO:0003677">
    <property type="term" value="F:DNA binding"/>
    <property type="evidence" value="ECO:0007669"/>
    <property type="project" value="InterPro"/>
</dbReference>
<dbReference type="Pfam" id="PF02575">
    <property type="entry name" value="YbaB_DNA_bd"/>
    <property type="match status" value="1"/>
</dbReference>
<evidence type="ECO:0000313" key="2">
    <source>
        <dbReference type="EMBL" id="MDA1363027.1"/>
    </source>
</evidence>
<gene>
    <name evidence="2" type="ORF">O1R50_25665</name>
</gene>
<dbReference type="EMBL" id="JAPZVP010000034">
    <property type="protein sequence ID" value="MDA1363027.1"/>
    <property type="molecule type" value="Genomic_DNA"/>
</dbReference>